<dbReference type="Proteomes" id="UP001314170">
    <property type="component" value="Unassembled WGS sequence"/>
</dbReference>
<dbReference type="Gene3D" id="1.10.630.10">
    <property type="entry name" value="Cytochrome P450"/>
    <property type="match status" value="1"/>
</dbReference>
<evidence type="ECO:0000256" key="1">
    <source>
        <dbReference type="ARBA" id="ARBA00001971"/>
    </source>
</evidence>
<evidence type="ECO:0000256" key="9">
    <source>
        <dbReference type="ARBA" id="ARBA00023033"/>
    </source>
</evidence>
<dbReference type="SUPFAM" id="SSF48264">
    <property type="entry name" value="Cytochrome P450"/>
    <property type="match status" value="1"/>
</dbReference>
<evidence type="ECO:0000256" key="2">
    <source>
        <dbReference type="ARBA" id="ARBA00004370"/>
    </source>
</evidence>
<proteinExistence type="predicted"/>
<organism evidence="12 13">
    <name type="scientific">Dovyalis caffra</name>
    <dbReference type="NCBI Taxonomy" id="77055"/>
    <lineage>
        <taxon>Eukaryota</taxon>
        <taxon>Viridiplantae</taxon>
        <taxon>Streptophyta</taxon>
        <taxon>Embryophyta</taxon>
        <taxon>Tracheophyta</taxon>
        <taxon>Spermatophyta</taxon>
        <taxon>Magnoliopsida</taxon>
        <taxon>eudicotyledons</taxon>
        <taxon>Gunneridae</taxon>
        <taxon>Pentapetalae</taxon>
        <taxon>rosids</taxon>
        <taxon>fabids</taxon>
        <taxon>Malpighiales</taxon>
        <taxon>Salicaceae</taxon>
        <taxon>Flacourtieae</taxon>
        <taxon>Dovyalis</taxon>
    </lineage>
</organism>
<dbReference type="EMBL" id="CAWUPB010001173">
    <property type="protein sequence ID" value="CAK7347637.1"/>
    <property type="molecule type" value="Genomic_DNA"/>
</dbReference>
<reference evidence="12 13" key="1">
    <citation type="submission" date="2024-01" db="EMBL/GenBank/DDBJ databases">
        <authorList>
            <person name="Waweru B."/>
        </authorList>
    </citation>
    <scope>NUCLEOTIDE SEQUENCE [LARGE SCALE GENOMIC DNA]</scope>
</reference>
<comment type="caution">
    <text evidence="12">The sequence shown here is derived from an EMBL/GenBank/DDBJ whole genome shotgun (WGS) entry which is preliminary data.</text>
</comment>
<dbReference type="PRINTS" id="PR00465">
    <property type="entry name" value="EP450IV"/>
</dbReference>
<keyword evidence="8 11" id="KW-0408">Iron</keyword>
<dbReference type="AlphaFoldDB" id="A0AAV1SB65"/>
<keyword evidence="9" id="KW-0503">Monooxygenase</keyword>
<dbReference type="PRINTS" id="PR00385">
    <property type="entry name" value="P450"/>
</dbReference>
<evidence type="ECO:0000256" key="7">
    <source>
        <dbReference type="ARBA" id="ARBA00023002"/>
    </source>
</evidence>
<dbReference type="GO" id="GO:0005506">
    <property type="term" value="F:iron ion binding"/>
    <property type="evidence" value="ECO:0007669"/>
    <property type="project" value="InterPro"/>
</dbReference>
<sequence>MDLMLDVFDNDAEAVQGGDSDTINKATSPIMGYSLRYNNLTALIMAASDSTVVTLTWALSLLVNNPNILKKAHLAIDTYAGKERQVEESDGQNLVYLKAILKETLPLYPAAPLLIPHEATEDCTIDGYDVQKGTRLLANIWKIQYDPRVWPNPNEFEPQRFLTHKDVDVRGQNFEYLPFGSGRSMCPGVSFALQVMELTLATLIHRFDFETPTGEPINMNESIGLTHQRATPLEVLLSLRLPSRLYGQ</sequence>
<evidence type="ECO:0000256" key="8">
    <source>
        <dbReference type="ARBA" id="ARBA00023004"/>
    </source>
</evidence>
<evidence type="ECO:0000256" key="4">
    <source>
        <dbReference type="ARBA" id="ARBA00022692"/>
    </source>
</evidence>
<evidence type="ECO:0000256" key="6">
    <source>
        <dbReference type="ARBA" id="ARBA00022989"/>
    </source>
</evidence>
<dbReference type="InterPro" id="IPR036396">
    <property type="entry name" value="Cyt_P450_sf"/>
</dbReference>
<keyword evidence="7" id="KW-0560">Oxidoreductase</keyword>
<keyword evidence="3 11" id="KW-0349">Heme</keyword>
<keyword evidence="5 11" id="KW-0479">Metal-binding</keyword>
<protein>
    <recommendedName>
        <fullName evidence="14">Cytochrome P450</fullName>
    </recommendedName>
</protein>
<accession>A0AAV1SB65</accession>
<keyword evidence="13" id="KW-1185">Reference proteome</keyword>
<dbReference type="GO" id="GO:0020037">
    <property type="term" value="F:heme binding"/>
    <property type="evidence" value="ECO:0007669"/>
    <property type="project" value="InterPro"/>
</dbReference>
<gene>
    <name evidence="12" type="ORF">DCAF_LOCUS20325</name>
</gene>
<dbReference type="GO" id="GO:0016705">
    <property type="term" value="F:oxidoreductase activity, acting on paired donors, with incorporation or reduction of molecular oxygen"/>
    <property type="evidence" value="ECO:0007669"/>
    <property type="project" value="InterPro"/>
</dbReference>
<evidence type="ECO:0000256" key="10">
    <source>
        <dbReference type="ARBA" id="ARBA00023136"/>
    </source>
</evidence>
<dbReference type="InterPro" id="IPR050651">
    <property type="entry name" value="Plant_Cytochrome_P450_Monoox"/>
</dbReference>
<evidence type="ECO:0000313" key="12">
    <source>
        <dbReference type="EMBL" id="CAK7347637.1"/>
    </source>
</evidence>
<comment type="cofactor">
    <cofactor evidence="1 11">
        <name>heme</name>
        <dbReference type="ChEBI" id="CHEBI:30413"/>
    </cofactor>
</comment>
<comment type="subcellular location">
    <subcellularLocation>
        <location evidence="2">Membrane</location>
    </subcellularLocation>
</comment>
<dbReference type="PANTHER" id="PTHR47947:SF26">
    <property type="entry name" value="CYTOCHROME P450"/>
    <property type="match status" value="1"/>
</dbReference>
<evidence type="ECO:0000256" key="3">
    <source>
        <dbReference type="ARBA" id="ARBA00022617"/>
    </source>
</evidence>
<evidence type="ECO:0008006" key="14">
    <source>
        <dbReference type="Google" id="ProtNLM"/>
    </source>
</evidence>
<dbReference type="InterPro" id="IPR001128">
    <property type="entry name" value="Cyt_P450"/>
</dbReference>
<name>A0AAV1SB65_9ROSI</name>
<dbReference type="InterPro" id="IPR002403">
    <property type="entry name" value="Cyt_P450_E_grp-IV"/>
</dbReference>
<keyword evidence="10" id="KW-0472">Membrane</keyword>
<evidence type="ECO:0000256" key="11">
    <source>
        <dbReference type="PIRSR" id="PIRSR602403-1"/>
    </source>
</evidence>
<dbReference type="GO" id="GO:0004497">
    <property type="term" value="F:monooxygenase activity"/>
    <property type="evidence" value="ECO:0007669"/>
    <property type="project" value="UniProtKB-KW"/>
</dbReference>
<feature type="binding site" description="axial binding residue" evidence="11">
    <location>
        <position position="186"/>
    </location>
    <ligand>
        <name>heme</name>
        <dbReference type="ChEBI" id="CHEBI:30413"/>
    </ligand>
    <ligandPart>
        <name>Fe</name>
        <dbReference type="ChEBI" id="CHEBI:18248"/>
    </ligandPart>
</feature>
<dbReference type="GO" id="GO:0016020">
    <property type="term" value="C:membrane"/>
    <property type="evidence" value="ECO:0007669"/>
    <property type="project" value="UniProtKB-SubCell"/>
</dbReference>
<keyword evidence="6" id="KW-1133">Transmembrane helix</keyword>
<evidence type="ECO:0000256" key="5">
    <source>
        <dbReference type="ARBA" id="ARBA00022723"/>
    </source>
</evidence>
<keyword evidence="4" id="KW-0812">Transmembrane</keyword>
<evidence type="ECO:0000313" key="13">
    <source>
        <dbReference type="Proteomes" id="UP001314170"/>
    </source>
</evidence>
<dbReference type="Pfam" id="PF00067">
    <property type="entry name" value="p450"/>
    <property type="match status" value="1"/>
</dbReference>
<dbReference type="PANTHER" id="PTHR47947">
    <property type="entry name" value="CYTOCHROME P450 82C3-RELATED"/>
    <property type="match status" value="1"/>
</dbReference>